<evidence type="ECO:0000256" key="2">
    <source>
        <dbReference type="ARBA" id="ARBA00011135"/>
    </source>
</evidence>
<evidence type="ECO:0000256" key="1">
    <source>
        <dbReference type="ARBA" id="ARBA00002167"/>
    </source>
</evidence>
<keyword evidence="16" id="KW-1185">Reference proteome</keyword>
<feature type="modified residue" description="4-aspartylphosphate" evidence="11">
    <location>
        <position position="55"/>
    </location>
</feature>
<evidence type="ECO:0000259" key="14">
    <source>
        <dbReference type="PROSITE" id="PS50110"/>
    </source>
</evidence>
<evidence type="ECO:0000256" key="6">
    <source>
        <dbReference type="ARBA" id="ARBA00022840"/>
    </source>
</evidence>
<evidence type="ECO:0000256" key="8">
    <source>
        <dbReference type="ARBA" id="ARBA00023015"/>
    </source>
</evidence>
<dbReference type="InterPro" id="IPR058031">
    <property type="entry name" value="AAA_lid_NorR"/>
</dbReference>
<dbReference type="Gene3D" id="1.10.8.60">
    <property type="match status" value="1"/>
</dbReference>
<dbReference type="RefSeq" id="WP_155063849.1">
    <property type="nucleotide sequence ID" value="NZ_WMIF01000007.1"/>
</dbReference>
<reference evidence="15 16" key="1">
    <citation type="submission" date="2019-11" db="EMBL/GenBank/DDBJ databases">
        <authorList>
            <person name="Dong K."/>
        </authorList>
    </citation>
    <scope>NUCLEOTIDE SEQUENCE [LARGE SCALE GENOMIC DNA]</scope>
    <source>
        <strain evidence="15 16">JCM 17370</strain>
    </source>
</reference>
<keyword evidence="5" id="KW-0547">Nucleotide-binding</keyword>
<dbReference type="GO" id="GO:0000160">
    <property type="term" value="P:phosphorelay signal transduction system"/>
    <property type="evidence" value="ECO:0007669"/>
    <property type="project" value="UniProtKB-KW"/>
</dbReference>
<comment type="caution">
    <text evidence="15">The sequence shown here is derived from an EMBL/GenBank/DDBJ whole genome shotgun (WGS) entry which is preliminary data.</text>
</comment>
<dbReference type="SUPFAM" id="SSF46689">
    <property type="entry name" value="Homeodomain-like"/>
    <property type="match status" value="1"/>
</dbReference>
<dbReference type="InterPro" id="IPR011006">
    <property type="entry name" value="CheY-like_superfamily"/>
</dbReference>
<dbReference type="Pfam" id="PF00072">
    <property type="entry name" value="Response_reg"/>
    <property type="match status" value="1"/>
</dbReference>
<comment type="subunit">
    <text evidence="2">Interacts with sigma-54.</text>
</comment>
<dbReference type="Proteomes" id="UP000442533">
    <property type="component" value="Unassembled WGS sequence"/>
</dbReference>
<dbReference type="GO" id="GO:0005524">
    <property type="term" value="F:ATP binding"/>
    <property type="evidence" value="ECO:0007669"/>
    <property type="project" value="UniProtKB-KW"/>
</dbReference>
<evidence type="ECO:0000313" key="15">
    <source>
        <dbReference type="EMBL" id="MTH34283.1"/>
    </source>
</evidence>
<feature type="domain" description="Sigma-54 factor interaction" evidence="13">
    <location>
        <begin position="146"/>
        <end position="375"/>
    </location>
</feature>
<dbReference type="EMBL" id="WMIF01000007">
    <property type="protein sequence ID" value="MTH34283.1"/>
    <property type="molecule type" value="Genomic_DNA"/>
</dbReference>
<protein>
    <recommendedName>
        <fullName evidence="3">Nif-specific regulatory protein</fullName>
    </recommendedName>
</protein>
<comment type="function">
    <text evidence="1">Required for activation of most nif operons, which are directly involved in nitrogen fixation.</text>
</comment>
<dbReference type="Pfam" id="PF25601">
    <property type="entry name" value="AAA_lid_14"/>
    <property type="match status" value="1"/>
</dbReference>
<evidence type="ECO:0000256" key="3">
    <source>
        <dbReference type="ARBA" id="ARBA00015308"/>
    </source>
</evidence>
<dbReference type="SUPFAM" id="SSF52172">
    <property type="entry name" value="CheY-like"/>
    <property type="match status" value="1"/>
</dbReference>
<dbReference type="PROSITE" id="PS50045">
    <property type="entry name" value="SIGMA54_INTERACT_4"/>
    <property type="match status" value="1"/>
</dbReference>
<keyword evidence="12" id="KW-0175">Coiled coil</keyword>
<evidence type="ECO:0000256" key="10">
    <source>
        <dbReference type="ARBA" id="ARBA00023163"/>
    </source>
</evidence>
<dbReference type="PROSITE" id="PS00675">
    <property type="entry name" value="SIGMA54_INTERACT_1"/>
    <property type="match status" value="1"/>
</dbReference>
<evidence type="ECO:0000256" key="11">
    <source>
        <dbReference type="PROSITE-ProRule" id="PRU00169"/>
    </source>
</evidence>
<evidence type="ECO:0000256" key="4">
    <source>
        <dbReference type="ARBA" id="ARBA00022553"/>
    </source>
</evidence>
<keyword evidence="8" id="KW-0805">Transcription regulation</keyword>
<evidence type="ECO:0000256" key="12">
    <source>
        <dbReference type="SAM" id="Coils"/>
    </source>
</evidence>
<dbReference type="AlphaFoldDB" id="A0A844H413"/>
<dbReference type="Pfam" id="PF00158">
    <property type="entry name" value="Sigma54_activat"/>
    <property type="match status" value="1"/>
</dbReference>
<dbReference type="InterPro" id="IPR001789">
    <property type="entry name" value="Sig_transdc_resp-reg_receiver"/>
</dbReference>
<keyword evidence="7" id="KW-0902">Two-component regulatory system</keyword>
<dbReference type="InterPro" id="IPR025944">
    <property type="entry name" value="Sigma_54_int_dom_CS"/>
</dbReference>
<sequence>MDERLTVIVIEDDPNLRLGCVQAIQLAGMEVFGFDNAEEALRLIKPVFTGLVVTDLKLPGMDGLAVVRHCAELDSGLPVIVISGHADVAVAVEAMRSGAYDFVTKPFGPERLIEVVQRAAEKRRLTLELSDLRQRLARLENVEHNLIGDSAQIRKVRSLVADVADSNVDVLLLGETGVGKELVARMLHRHSRRRNAAFVSINCTGISEDLLYSELFGHEAGAFAGARKRRIGKTEHAGRGTLFLDEMDAIPAKVQITLFRLLQDRVIERLGSNQRIGVDCRIVAAAGPDLFERVQAGRFRSDLFYRLNAVTIELPPLRERREDIPIMLEHFLLAAAERFRKPHPTVTAEQMNRLMAHGWPGNIRELQTVAECLVLGVAKDGLTGEAPSEQGPPQSLAEWVRDFERNLIARELRRHDGSLARTAEALNVPKTTLHDKIRKYGLTEGTQG</sequence>
<dbReference type="Gene3D" id="3.40.50.2300">
    <property type="match status" value="1"/>
</dbReference>
<evidence type="ECO:0000259" key="13">
    <source>
        <dbReference type="PROSITE" id="PS50045"/>
    </source>
</evidence>
<dbReference type="InterPro" id="IPR027417">
    <property type="entry name" value="P-loop_NTPase"/>
</dbReference>
<dbReference type="PRINTS" id="PR01590">
    <property type="entry name" value="HTHFIS"/>
</dbReference>
<dbReference type="Gene3D" id="3.40.50.300">
    <property type="entry name" value="P-loop containing nucleotide triphosphate hydrolases"/>
    <property type="match status" value="1"/>
</dbReference>
<evidence type="ECO:0000256" key="5">
    <source>
        <dbReference type="ARBA" id="ARBA00022741"/>
    </source>
</evidence>
<proteinExistence type="predicted"/>
<evidence type="ECO:0000256" key="7">
    <source>
        <dbReference type="ARBA" id="ARBA00023012"/>
    </source>
</evidence>
<keyword evidence="10" id="KW-0804">Transcription</keyword>
<accession>A0A844H413</accession>
<keyword evidence="6" id="KW-0067">ATP-binding</keyword>
<dbReference type="SMART" id="SM00448">
    <property type="entry name" value="REC"/>
    <property type="match status" value="1"/>
</dbReference>
<dbReference type="InterPro" id="IPR002078">
    <property type="entry name" value="Sigma_54_int"/>
</dbReference>
<dbReference type="InterPro" id="IPR002197">
    <property type="entry name" value="HTH_Fis"/>
</dbReference>
<dbReference type="PANTHER" id="PTHR32071:SF57">
    <property type="entry name" value="C4-DICARBOXYLATE TRANSPORT TRANSCRIPTIONAL REGULATORY PROTEIN DCTD"/>
    <property type="match status" value="1"/>
</dbReference>
<dbReference type="OrthoDB" id="9802388at2"/>
<keyword evidence="4 11" id="KW-0597">Phosphoprotein</keyword>
<dbReference type="CDD" id="cd00009">
    <property type="entry name" value="AAA"/>
    <property type="match status" value="1"/>
</dbReference>
<dbReference type="Gene3D" id="1.10.10.60">
    <property type="entry name" value="Homeodomain-like"/>
    <property type="match status" value="1"/>
</dbReference>
<dbReference type="GO" id="GO:0043565">
    <property type="term" value="F:sequence-specific DNA binding"/>
    <property type="evidence" value="ECO:0007669"/>
    <property type="project" value="InterPro"/>
</dbReference>
<keyword evidence="9" id="KW-0010">Activator</keyword>
<dbReference type="GO" id="GO:0006355">
    <property type="term" value="P:regulation of DNA-templated transcription"/>
    <property type="evidence" value="ECO:0007669"/>
    <property type="project" value="InterPro"/>
</dbReference>
<dbReference type="PANTHER" id="PTHR32071">
    <property type="entry name" value="TRANSCRIPTIONAL REGULATORY PROTEIN"/>
    <property type="match status" value="1"/>
</dbReference>
<dbReference type="InterPro" id="IPR025662">
    <property type="entry name" value="Sigma_54_int_dom_ATP-bd_1"/>
</dbReference>
<evidence type="ECO:0000313" key="16">
    <source>
        <dbReference type="Proteomes" id="UP000442533"/>
    </source>
</evidence>
<dbReference type="SMART" id="SM00382">
    <property type="entry name" value="AAA"/>
    <property type="match status" value="1"/>
</dbReference>
<dbReference type="FunFam" id="3.40.50.2300:FF:000018">
    <property type="entry name" value="DNA-binding transcriptional regulator NtrC"/>
    <property type="match status" value="1"/>
</dbReference>
<evidence type="ECO:0000256" key="9">
    <source>
        <dbReference type="ARBA" id="ARBA00023159"/>
    </source>
</evidence>
<dbReference type="PROSITE" id="PS50110">
    <property type="entry name" value="RESPONSE_REGULATORY"/>
    <property type="match status" value="1"/>
</dbReference>
<dbReference type="InterPro" id="IPR009057">
    <property type="entry name" value="Homeodomain-like_sf"/>
</dbReference>
<dbReference type="InterPro" id="IPR003593">
    <property type="entry name" value="AAA+_ATPase"/>
</dbReference>
<dbReference type="Pfam" id="PF02954">
    <property type="entry name" value="HTH_8"/>
    <property type="match status" value="1"/>
</dbReference>
<dbReference type="PROSITE" id="PS00688">
    <property type="entry name" value="SIGMA54_INTERACT_3"/>
    <property type="match status" value="1"/>
</dbReference>
<feature type="coiled-coil region" evidence="12">
    <location>
        <begin position="122"/>
        <end position="149"/>
    </location>
</feature>
<gene>
    <name evidence="15" type="ORF">GL279_06665</name>
</gene>
<dbReference type="FunFam" id="3.40.50.300:FF:000006">
    <property type="entry name" value="DNA-binding transcriptional regulator NtrC"/>
    <property type="match status" value="1"/>
</dbReference>
<name>A0A844H413_9RHOB</name>
<organism evidence="15 16">
    <name type="scientific">Paracoccus limosus</name>
    <dbReference type="NCBI Taxonomy" id="913252"/>
    <lineage>
        <taxon>Bacteria</taxon>
        <taxon>Pseudomonadati</taxon>
        <taxon>Pseudomonadota</taxon>
        <taxon>Alphaproteobacteria</taxon>
        <taxon>Rhodobacterales</taxon>
        <taxon>Paracoccaceae</taxon>
        <taxon>Paracoccus</taxon>
    </lineage>
</organism>
<feature type="domain" description="Response regulatory" evidence="14">
    <location>
        <begin position="6"/>
        <end position="120"/>
    </location>
</feature>
<dbReference type="SUPFAM" id="SSF52540">
    <property type="entry name" value="P-loop containing nucleoside triphosphate hydrolases"/>
    <property type="match status" value="1"/>
</dbReference>